<dbReference type="GO" id="GO:0007423">
    <property type="term" value="P:sensory organ development"/>
    <property type="evidence" value="ECO:0007669"/>
    <property type="project" value="TreeGrafter"/>
</dbReference>
<keyword evidence="2" id="KW-0217">Developmental protein</keyword>
<feature type="domain" description="BHLH" evidence="7">
    <location>
        <begin position="222"/>
        <end position="274"/>
    </location>
</feature>
<dbReference type="AlphaFoldDB" id="A0AAV4J9I9"/>
<dbReference type="GO" id="GO:0046983">
    <property type="term" value="F:protein dimerization activity"/>
    <property type="evidence" value="ECO:0007669"/>
    <property type="project" value="InterPro"/>
</dbReference>
<dbReference type="Pfam" id="PF00010">
    <property type="entry name" value="HLH"/>
    <property type="match status" value="1"/>
</dbReference>
<keyword evidence="3" id="KW-0221">Differentiation</keyword>
<evidence type="ECO:0000256" key="2">
    <source>
        <dbReference type="ARBA" id="ARBA00022473"/>
    </source>
</evidence>
<protein>
    <submittedName>
        <fullName evidence="8">Neurogenic differentiation factor 1</fullName>
    </submittedName>
</protein>
<dbReference type="InterPro" id="IPR036638">
    <property type="entry name" value="HLH_DNA-bd_sf"/>
</dbReference>
<evidence type="ECO:0000256" key="5">
    <source>
        <dbReference type="ARBA" id="ARBA00023242"/>
    </source>
</evidence>
<evidence type="ECO:0000313" key="8">
    <source>
        <dbReference type="EMBL" id="GFS18598.1"/>
    </source>
</evidence>
<feature type="compositionally biased region" description="Polar residues" evidence="6">
    <location>
        <begin position="33"/>
        <end position="48"/>
    </location>
</feature>
<comment type="subcellular location">
    <subcellularLocation>
        <location evidence="1">Nucleus</location>
    </subcellularLocation>
</comment>
<dbReference type="SMART" id="SM00353">
    <property type="entry name" value="HLH"/>
    <property type="match status" value="1"/>
</dbReference>
<feature type="region of interest" description="Disordered" evidence="6">
    <location>
        <begin position="1"/>
        <end position="53"/>
    </location>
</feature>
<dbReference type="GO" id="GO:0000981">
    <property type="term" value="F:DNA-binding transcription factor activity, RNA polymerase II-specific"/>
    <property type="evidence" value="ECO:0007669"/>
    <property type="project" value="TreeGrafter"/>
</dbReference>
<accession>A0AAV4J9I9</accession>
<keyword evidence="9" id="KW-1185">Reference proteome</keyword>
<dbReference type="PANTHER" id="PTHR19290:SF162">
    <property type="entry name" value="TRANSCRIPTION FACTOR ATOH7"/>
    <property type="match status" value="1"/>
</dbReference>
<dbReference type="SUPFAM" id="SSF47459">
    <property type="entry name" value="HLH, helix-loop-helix DNA-binding domain"/>
    <property type="match status" value="1"/>
</dbReference>
<dbReference type="GO" id="GO:0070888">
    <property type="term" value="F:E-box binding"/>
    <property type="evidence" value="ECO:0007669"/>
    <property type="project" value="TreeGrafter"/>
</dbReference>
<proteinExistence type="predicted"/>
<evidence type="ECO:0000256" key="1">
    <source>
        <dbReference type="ARBA" id="ARBA00004123"/>
    </source>
</evidence>
<dbReference type="GO" id="GO:0061564">
    <property type="term" value="P:axon development"/>
    <property type="evidence" value="ECO:0007669"/>
    <property type="project" value="TreeGrafter"/>
</dbReference>
<comment type="caution">
    <text evidence="8">The sequence shown here is derived from an EMBL/GenBank/DDBJ whole genome shotgun (WGS) entry which is preliminary data.</text>
</comment>
<name>A0AAV4J9I9_9GAST</name>
<keyword evidence="5" id="KW-0539">Nucleus</keyword>
<gene>
    <name evidence="8" type="ORF">ElyMa_001526600</name>
</gene>
<evidence type="ECO:0000256" key="4">
    <source>
        <dbReference type="ARBA" id="ARBA00022902"/>
    </source>
</evidence>
<evidence type="ECO:0000313" key="9">
    <source>
        <dbReference type="Proteomes" id="UP000762676"/>
    </source>
</evidence>
<evidence type="ECO:0000256" key="6">
    <source>
        <dbReference type="SAM" id="MobiDB-lite"/>
    </source>
</evidence>
<dbReference type="PROSITE" id="PS50888">
    <property type="entry name" value="BHLH"/>
    <property type="match status" value="1"/>
</dbReference>
<dbReference type="GO" id="GO:0005634">
    <property type="term" value="C:nucleus"/>
    <property type="evidence" value="ECO:0007669"/>
    <property type="project" value="UniProtKB-SubCell"/>
</dbReference>
<dbReference type="PANTHER" id="PTHR19290">
    <property type="entry name" value="BASIC HELIX-LOOP-HELIX PROTEIN NEUROGENIN-RELATED"/>
    <property type="match status" value="1"/>
</dbReference>
<sequence>MIGGGDTKQTGRLTKRKRESRRDQPAEEFMPSGKTSRSSSDGDPTSRSDFPAYDLTSTSASALKPAAALFDSSLEESTAASTGDDSACTFDDFNSSFSTSPTVSLFSRTPGLLQSNYTPSNKISNLRQEFQELYTQQLSTLSNIQLHCDNTTVFSPKQCRHEFSGCSPDDSKHCIDTLSREQSDYHHYSPAVEADRSSDRLDGSCDNYCLTSAKQTWDVSGKRRCSANARERRRMQSMNAAFDNLRKVIPSFGGNRKLSKYETLQMAQSYINALEEVLKK</sequence>
<dbReference type="Proteomes" id="UP000762676">
    <property type="component" value="Unassembled WGS sequence"/>
</dbReference>
<evidence type="ECO:0000259" key="7">
    <source>
        <dbReference type="PROSITE" id="PS50888"/>
    </source>
</evidence>
<dbReference type="InterPro" id="IPR050359">
    <property type="entry name" value="bHLH_transcription_factors"/>
</dbReference>
<evidence type="ECO:0000256" key="3">
    <source>
        <dbReference type="ARBA" id="ARBA00022782"/>
    </source>
</evidence>
<dbReference type="Gene3D" id="4.10.280.10">
    <property type="entry name" value="Helix-loop-helix DNA-binding domain"/>
    <property type="match status" value="1"/>
</dbReference>
<dbReference type="InterPro" id="IPR011598">
    <property type="entry name" value="bHLH_dom"/>
</dbReference>
<dbReference type="GO" id="GO:0045944">
    <property type="term" value="P:positive regulation of transcription by RNA polymerase II"/>
    <property type="evidence" value="ECO:0007669"/>
    <property type="project" value="TreeGrafter"/>
</dbReference>
<dbReference type="CDD" id="cd11430">
    <property type="entry name" value="bHLH_TS_ATOH1_like"/>
    <property type="match status" value="1"/>
</dbReference>
<organism evidence="8 9">
    <name type="scientific">Elysia marginata</name>
    <dbReference type="NCBI Taxonomy" id="1093978"/>
    <lineage>
        <taxon>Eukaryota</taxon>
        <taxon>Metazoa</taxon>
        <taxon>Spiralia</taxon>
        <taxon>Lophotrochozoa</taxon>
        <taxon>Mollusca</taxon>
        <taxon>Gastropoda</taxon>
        <taxon>Heterobranchia</taxon>
        <taxon>Euthyneura</taxon>
        <taxon>Panpulmonata</taxon>
        <taxon>Sacoglossa</taxon>
        <taxon>Placobranchoidea</taxon>
        <taxon>Plakobranchidae</taxon>
        <taxon>Elysia</taxon>
    </lineage>
</organism>
<dbReference type="EMBL" id="BMAT01003000">
    <property type="protein sequence ID" value="GFS18598.1"/>
    <property type="molecule type" value="Genomic_DNA"/>
</dbReference>
<reference evidence="8 9" key="1">
    <citation type="journal article" date="2021" name="Elife">
        <title>Chloroplast acquisition without the gene transfer in kleptoplastic sea slugs, Plakobranchus ocellatus.</title>
        <authorList>
            <person name="Maeda T."/>
            <person name="Takahashi S."/>
            <person name="Yoshida T."/>
            <person name="Shimamura S."/>
            <person name="Takaki Y."/>
            <person name="Nagai Y."/>
            <person name="Toyoda A."/>
            <person name="Suzuki Y."/>
            <person name="Arimoto A."/>
            <person name="Ishii H."/>
            <person name="Satoh N."/>
            <person name="Nishiyama T."/>
            <person name="Hasebe M."/>
            <person name="Maruyama T."/>
            <person name="Minagawa J."/>
            <person name="Obokata J."/>
            <person name="Shigenobu S."/>
        </authorList>
    </citation>
    <scope>NUCLEOTIDE SEQUENCE [LARGE SCALE GENOMIC DNA]</scope>
</reference>
<keyword evidence="4" id="KW-0524">Neurogenesis</keyword>